<evidence type="ECO:0000256" key="5">
    <source>
        <dbReference type="ARBA" id="ARBA00022741"/>
    </source>
</evidence>
<dbReference type="GO" id="GO:0005524">
    <property type="term" value="F:ATP binding"/>
    <property type="evidence" value="ECO:0007669"/>
    <property type="project" value="UniProtKB-KW"/>
</dbReference>
<comment type="function">
    <text evidence="7">Cell wall formation. Catalyzes the addition of glutamate to the nucleotide precursor UDP-N-acetylmuramoyl-L-alanine (UMA).</text>
</comment>
<evidence type="ECO:0000256" key="4">
    <source>
        <dbReference type="ARBA" id="ARBA00022598"/>
    </source>
</evidence>
<dbReference type="GO" id="GO:0005737">
    <property type="term" value="C:cytoplasm"/>
    <property type="evidence" value="ECO:0007669"/>
    <property type="project" value="UniProtKB-SubCell"/>
</dbReference>
<feature type="non-terminal residue" evidence="10">
    <location>
        <position position="1"/>
    </location>
</feature>
<dbReference type="Gene3D" id="3.90.190.20">
    <property type="entry name" value="Mur ligase, C-terminal domain"/>
    <property type="match status" value="1"/>
</dbReference>
<dbReference type="Pfam" id="PF02875">
    <property type="entry name" value="Mur_ligase_C"/>
    <property type="match status" value="1"/>
</dbReference>
<keyword evidence="7" id="KW-0132">Cell division</keyword>
<feature type="domain" description="Mur ligase central" evidence="9">
    <location>
        <begin position="89"/>
        <end position="206"/>
    </location>
</feature>
<dbReference type="SUPFAM" id="SSF51984">
    <property type="entry name" value="MurCD N-terminal domain"/>
    <property type="match status" value="1"/>
</dbReference>
<dbReference type="PANTHER" id="PTHR43692:SF1">
    <property type="entry name" value="UDP-N-ACETYLMURAMOYLALANINE--D-GLUTAMATE LIGASE"/>
    <property type="match status" value="1"/>
</dbReference>
<dbReference type="Gene3D" id="3.40.50.720">
    <property type="entry name" value="NAD(P)-binding Rossmann-like Domain"/>
    <property type="match status" value="1"/>
</dbReference>
<reference evidence="10" key="1">
    <citation type="journal article" date="2021" name="PeerJ">
        <title>Extensive microbial diversity within the chicken gut microbiome revealed by metagenomics and culture.</title>
        <authorList>
            <person name="Gilroy R."/>
            <person name="Ravi A."/>
            <person name="Getino M."/>
            <person name="Pursley I."/>
            <person name="Horton D.L."/>
            <person name="Alikhan N.F."/>
            <person name="Baker D."/>
            <person name="Gharbi K."/>
            <person name="Hall N."/>
            <person name="Watson M."/>
            <person name="Adriaenssens E.M."/>
            <person name="Foster-Nyarko E."/>
            <person name="Jarju S."/>
            <person name="Secka A."/>
            <person name="Antonio M."/>
            <person name="Oren A."/>
            <person name="Chaudhuri R.R."/>
            <person name="La Ragione R."/>
            <person name="Hildebrand F."/>
            <person name="Pallen M.J."/>
        </authorList>
    </citation>
    <scope>NUCLEOTIDE SEQUENCE</scope>
    <source>
        <strain evidence="10">ChiGjej5B5-7349</strain>
    </source>
</reference>
<proteinExistence type="inferred from homology"/>
<sequence>VDGDTRRDESERIRILEVFDVDVRRGPQHVEALPVPRDGGRFDLVVTSPGWRPDSPVLAGARAAGIPVIGEVELAWRVRGANSAPWLVVTGTNGKTTTTTMLAAMLTAAGLRTRPCGNIGDPLLEAVLDPELDVLAIELSSFQLHWQFSMGAHAAAVLNIADDHLDWHGGAQAYRADKRRAYQNVVRACVYNVEDPATRTLVEDADVVEGARAVGFTLGVPGPGSLGLVEDVLVDRAFIPQRYSSAAELGSLADVAAAVGTDDPGPHHIADALAAAALARSVDVPTGAIRDGLRAHAPGDHRSRLLAEADGIRWVDDSKATNPHAAAAALAACDSAVWIAGGLLKGAPVDDLVSGVAPRLRSAVLIGEDRTALREALARHAPDVPVAEVVVDSAVPSGPQREDAVARRAVELAAQAAQPGDTVLLAPAAASMDQFVDYRARGERFGEAVRAHLLSHPAAADG</sequence>
<dbReference type="GO" id="GO:0071555">
    <property type="term" value="P:cell wall organization"/>
    <property type="evidence" value="ECO:0007669"/>
    <property type="project" value="UniProtKB-KW"/>
</dbReference>
<dbReference type="AlphaFoldDB" id="A0A921MCA0"/>
<dbReference type="InterPro" id="IPR005762">
    <property type="entry name" value="MurD"/>
</dbReference>
<comment type="subcellular location">
    <subcellularLocation>
        <location evidence="1 7">Cytoplasm</location>
    </subcellularLocation>
</comment>
<evidence type="ECO:0000313" key="10">
    <source>
        <dbReference type="EMBL" id="HJG79665.1"/>
    </source>
</evidence>
<evidence type="ECO:0000256" key="6">
    <source>
        <dbReference type="ARBA" id="ARBA00022840"/>
    </source>
</evidence>
<evidence type="ECO:0000313" key="11">
    <source>
        <dbReference type="Proteomes" id="UP000784435"/>
    </source>
</evidence>
<dbReference type="GO" id="GO:0008360">
    <property type="term" value="P:regulation of cell shape"/>
    <property type="evidence" value="ECO:0007669"/>
    <property type="project" value="UniProtKB-KW"/>
</dbReference>
<evidence type="ECO:0000256" key="7">
    <source>
        <dbReference type="RuleBase" id="RU003664"/>
    </source>
</evidence>
<dbReference type="EC" id="6.3.2.9" evidence="7"/>
<dbReference type="InterPro" id="IPR036565">
    <property type="entry name" value="Mur-like_cat_sf"/>
</dbReference>
<dbReference type="Gene3D" id="3.40.1190.10">
    <property type="entry name" value="Mur-like, catalytic domain"/>
    <property type="match status" value="1"/>
</dbReference>
<dbReference type="Pfam" id="PF08245">
    <property type="entry name" value="Mur_ligase_M"/>
    <property type="match status" value="1"/>
</dbReference>
<keyword evidence="7" id="KW-0131">Cell cycle</keyword>
<comment type="catalytic activity">
    <reaction evidence="7">
        <text>UDP-N-acetyl-alpha-D-muramoyl-L-alanine + D-glutamate + ATP = UDP-N-acetyl-alpha-D-muramoyl-L-alanyl-D-glutamate + ADP + phosphate + H(+)</text>
        <dbReference type="Rhea" id="RHEA:16429"/>
        <dbReference type="ChEBI" id="CHEBI:15378"/>
        <dbReference type="ChEBI" id="CHEBI:29986"/>
        <dbReference type="ChEBI" id="CHEBI:30616"/>
        <dbReference type="ChEBI" id="CHEBI:43474"/>
        <dbReference type="ChEBI" id="CHEBI:83898"/>
        <dbReference type="ChEBI" id="CHEBI:83900"/>
        <dbReference type="ChEBI" id="CHEBI:456216"/>
        <dbReference type="EC" id="6.3.2.9"/>
    </reaction>
</comment>
<comment type="caution">
    <text evidence="10">The sequence shown here is derived from an EMBL/GenBank/DDBJ whole genome shotgun (WGS) entry which is preliminary data.</text>
</comment>
<keyword evidence="7" id="KW-0961">Cell wall biogenesis/degradation</keyword>
<keyword evidence="6" id="KW-0067">ATP-binding</keyword>
<dbReference type="Proteomes" id="UP000784435">
    <property type="component" value="Unassembled WGS sequence"/>
</dbReference>
<dbReference type="InterPro" id="IPR004101">
    <property type="entry name" value="Mur_ligase_C"/>
</dbReference>
<dbReference type="SUPFAM" id="SSF53623">
    <property type="entry name" value="MurD-like peptide ligases, catalytic domain"/>
    <property type="match status" value="1"/>
</dbReference>
<name>A0A921MCA0_9MICO</name>
<comment type="pathway">
    <text evidence="2 7">Cell wall biogenesis; peptidoglycan biosynthesis.</text>
</comment>
<evidence type="ECO:0000259" key="9">
    <source>
        <dbReference type="Pfam" id="PF08245"/>
    </source>
</evidence>
<accession>A0A921MCA0</accession>
<keyword evidence="4 10" id="KW-0436">Ligase</keyword>
<feature type="domain" description="Mur ligase C-terminal" evidence="8">
    <location>
        <begin position="301"/>
        <end position="428"/>
    </location>
</feature>
<keyword evidence="5" id="KW-0547">Nucleotide-binding</keyword>
<keyword evidence="7" id="KW-0573">Peptidoglycan synthesis</keyword>
<dbReference type="EMBL" id="DYUK01000092">
    <property type="protein sequence ID" value="HJG79665.1"/>
    <property type="molecule type" value="Genomic_DNA"/>
</dbReference>
<dbReference type="GO" id="GO:0009252">
    <property type="term" value="P:peptidoglycan biosynthetic process"/>
    <property type="evidence" value="ECO:0007669"/>
    <property type="project" value="UniProtKB-KW"/>
</dbReference>
<evidence type="ECO:0000259" key="8">
    <source>
        <dbReference type="Pfam" id="PF02875"/>
    </source>
</evidence>
<dbReference type="PANTHER" id="PTHR43692">
    <property type="entry name" value="UDP-N-ACETYLMURAMOYLALANINE--D-GLUTAMATE LIGASE"/>
    <property type="match status" value="1"/>
</dbReference>
<protein>
    <recommendedName>
        <fullName evidence="7">UDP-N-acetylmuramoylalanine--D-glutamate ligase</fullName>
        <ecNumber evidence="7">6.3.2.9</ecNumber>
    </recommendedName>
</protein>
<dbReference type="InterPro" id="IPR036615">
    <property type="entry name" value="Mur_ligase_C_dom_sf"/>
</dbReference>
<dbReference type="SUPFAM" id="SSF53244">
    <property type="entry name" value="MurD-like peptide ligases, peptide-binding domain"/>
    <property type="match status" value="1"/>
</dbReference>
<keyword evidence="3" id="KW-0963">Cytoplasm</keyword>
<dbReference type="NCBIfam" id="TIGR01087">
    <property type="entry name" value="murD"/>
    <property type="match status" value="1"/>
</dbReference>
<dbReference type="GO" id="GO:0008764">
    <property type="term" value="F:UDP-N-acetylmuramoylalanine-D-glutamate ligase activity"/>
    <property type="evidence" value="ECO:0007669"/>
    <property type="project" value="UniProtKB-EC"/>
</dbReference>
<organism evidence="10 11">
    <name type="scientific">Brevibacterium senegalense</name>
    <dbReference type="NCBI Taxonomy" id="1033736"/>
    <lineage>
        <taxon>Bacteria</taxon>
        <taxon>Bacillati</taxon>
        <taxon>Actinomycetota</taxon>
        <taxon>Actinomycetes</taxon>
        <taxon>Micrococcales</taxon>
        <taxon>Brevibacteriaceae</taxon>
        <taxon>Brevibacterium</taxon>
    </lineage>
</organism>
<dbReference type="InterPro" id="IPR013221">
    <property type="entry name" value="Mur_ligase_cen"/>
</dbReference>
<reference evidence="10" key="2">
    <citation type="submission" date="2021-09" db="EMBL/GenBank/DDBJ databases">
        <authorList>
            <person name="Gilroy R."/>
        </authorList>
    </citation>
    <scope>NUCLEOTIDE SEQUENCE</scope>
    <source>
        <strain evidence="10">ChiGjej5B5-7349</strain>
    </source>
</reference>
<keyword evidence="7" id="KW-0133">Cell shape</keyword>
<evidence type="ECO:0000256" key="3">
    <source>
        <dbReference type="ARBA" id="ARBA00022490"/>
    </source>
</evidence>
<dbReference type="HAMAP" id="MF_00639">
    <property type="entry name" value="MurD"/>
    <property type="match status" value="1"/>
</dbReference>
<dbReference type="GO" id="GO:0051301">
    <property type="term" value="P:cell division"/>
    <property type="evidence" value="ECO:0007669"/>
    <property type="project" value="UniProtKB-KW"/>
</dbReference>
<gene>
    <name evidence="10" type="primary">murD</name>
    <name evidence="10" type="ORF">K8V08_04550</name>
</gene>
<evidence type="ECO:0000256" key="2">
    <source>
        <dbReference type="ARBA" id="ARBA00004752"/>
    </source>
</evidence>
<evidence type="ECO:0000256" key="1">
    <source>
        <dbReference type="ARBA" id="ARBA00004496"/>
    </source>
</evidence>